<sequence>WEQVAGFDLKQRYGLGPRNVTVYLDELGFIE</sequence>
<organism evidence="1">
    <name type="scientific">marine sediment metagenome</name>
    <dbReference type="NCBI Taxonomy" id="412755"/>
    <lineage>
        <taxon>unclassified sequences</taxon>
        <taxon>metagenomes</taxon>
        <taxon>ecological metagenomes</taxon>
    </lineage>
</organism>
<feature type="non-terminal residue" evidence="1">
    <location>
        <position position="1"/>
    </location>
</feature>
<name>X1BD02_9ZZZZ</name>
<accession>X1BD02</accession>
<dbReference type="AlphaFoldDB" id="X1BD02"/>
<comment type="caution">
    <text evidence="1">The sequence shown here is derived from an EMBL/GenBank/DDBJ whole genome shotgun (WGS) entry which is preliminary data.</text>
</comment>
<reference evidence="1" key="1">
    <citation type="journal article" date="2014" name="Front. Microbiol.">
        <title>High frequency of phylogenetically diverse reductive dehalogenase-homologous genes in deep subseafloor sedimentary metagenomes.</title>
        <authorList>
            <person name="Kawai M."/>
            <person name="Futagami T."/>
            <person name="Toyoda A."/>
            <person name="Takaki Y."/>
            <person name="Nishi S."/>
            <person name="Hori S."/>
            <person name="Arai W."/>
            <person name="Tsubouchi T."/>
            <person name="Morono Y."/>
            <person name="Uchiyama I."/>
            <person name="Ito T."/>
            <person name="Fujiyama A."/>
            <person name="Inagaki F."/>
            <person name="Takami H."/>
        </authorList>
    </citation>
    <scope>NUCLEOTIDE SEQUENCE</scope>
    <source>
        <strain evidence="1">Expedition CK06-06</strain>
    </source>
</reference>
<dbReference type="EMBL" id="BART01005755">
    <property type="protein sequence ID" value="GAG69876.1"/>
    <property type="molecule type" value="Genomic_DNA"/>
</dbReference>
<proteinExistence type="predicted"/>
<gene>
    <name evidence="1" type="ORF">S01H4_13032</name>
</gene>
<protein>
    <submittedName>
        <fullName evidence="1">Uncharacterized protein</fullName>
    </submittedName>
</protein>
<evidence type="ECO:0000313" key="1">
    <source>
        <dbReference type="EMBL" id="GAG69876.1"/>
    </source>
</evidence>